<dbReference type="RefSeq" id="WP_020951319.1">
    <property type="nucleotide sequence ID" value="NC_022041.1"/>
</dbReference>
<organism evidence="2 3">
    <name type="scientific">Paracoccus aminophilus JCM 7686</name>
    <dbReference type="NCBI Taxonomy" id="1367847"/>
    <lineage>
        <taxon>Bacteria</taxon>
        <taxon>Pseudomonadati</taxon>
        <taxon>Pseudomonadota</taxon>
        <taxon>Alphaproteobacteria</taxon>
        <taxon>Rhodobacterales</taxon>
        <taxon>Paracoccaceae</taxon>
        <taxon>Paracoccus</taxon>
    </lineage>
</organism>
<dbReference type="STRING" id="1367847.JCM7686_2613"/>
<dbReference type="SUPFAM" id="SSF50199">
    <property type="entry name" value="Staphylococcal nuclease"/>
    <property type="match status" value="1"/>
</dbReference>
<dbReference type="PANTHER" id="PTHR12302:SF26">
    <property type="entry name" value="BLR1266 PROTEIN"/>
    <property type="match status" value="1"/>
</dbReference>
<name>S5YWU5_PARAH</name>
<dbReference type="InterPro" id="IPR016071">
    <property type="entry name" value="Staphylococal_nuclease_OB-fold"/>
</dbReference>
<evidence type="ECO:0000313" key="2">
    <source>
        <dbReference type="EMBL" id="AGT09681.1"/>
    </source>
</evidence>
<proteinExistence type="predicted"/>
<dbReference type="PANTHER" id="PTHR12302">
    <property type="entry name" value="EBNA2 BINDING PROTEIN P100"/>
    <property type="match status" value="1"/>
</dbReference>
<dbReference type="InterPro" id="IPR035437">
    <property type="entry name" value="SNase_OB-fold_sf"/>
</dbReference>
<dbReference type="EMBL" id="CP006650">
    <property type="protein sequence ID" value="AGT09681.1"/>
    <property type="molecule type" value="Genomic_DNA"/>
</dbReference>
<keyword evidence="3" id="KW-1185">Reference proteome</keyword>
<dbReference type="PROSITE" id="PS51257">
    <property type="entry name" value="PROKAR_LIPOPROTEIN"/>
    <property type="match status" value="1"/>
</dbReference>
<dbReference type="OrthoDB" id="9805504at2"/>
<dbReference type="Gene3D" id="2.40.50.90">
    <property type="match status" value="1"/>
</dbReference>
<dbReference type="KEGG" id="pami:JCM7686_2613"/>
<evidence type="ECO:0000259" key="1">
    <source>
        <dbReference type="PROSITE" id="PS50830"/>
    </source>
</evidence>
<evidence type="ECO:0000313" key="3">
    <source>
        <dbReference type="Proteomes" id="UP000015480"/>
    </source>
</evidence>
<reference evidence="2 3" key="1">
    <citation type="journal article" date="2014" name="BMC Genomics">
        <title>Architecture and functions of a multipartite genome of the methylotrophic bacterium Paracoccus aminophilus JCM 7686, containing primary and secondary chromids.</title>
        <authorList>
            <person name="Dziewit L."/>
            <person name="Czarnecki J."/>
            <person name="Wibberg D."/>
            <person name="Radlinska M."/>
            <person name="Mrozek P."/>
            <person name="Szymczak M."/>
            <person name="Schluter A."/>
            <person name="Puhler A."/>
            <person name="Bartosik D."/>
        </authorList>
    </citation>
    <scope>NUCLEOTIDE SEQUENCE [LARGE SCALE GENOMIC DNA]</scope>
    <source>
        <strain evidence="2">JCM 7686</strain>
    </source>
</reference>
<dbReference type="AlphaFoldDB" id="S5YWU5"/>
<dbReference type="SMART" id="SM00318">
    <property type="entry name" value="SNc"/>
    <property type="match status" value="1"/>
</dbReference>
<protein>
    <submittedName>
        <fullName evidence="2">Succinoglycan biosynthesis protein ExoI</fullName>
    </submittedName>
</protein>
<feature type="domain" description="TNase-like" evidence="1">
    <location>
        <begin position="54"/>
        <end position="168"/>
    </location>
</feature>
<dbReference type="PROSITE" id="PS50830">
    <property type="entry name" value="TNASE_3"/>
    <property type="match status" value="1"/>
</dbReference>
<dbReference type="Pfam" id="PF00565">
    <property type="entry name" value="SNase"/>
    <property type="match status" value="1"/>
</dbReference>
<dbReference type="HOGENOM" id="CLU_046484_2_0_5"/>
<sequence>MDRNEQKTVRSGFGSVKSHHLACLLSLALATGCSPPAETIKDAQSAPAGRAIAVDGDTLRLGAERIRIHGIDAPERDQSCASANGGSWPCGKAAEEALQRMVKDGDVSCRPVVIDRYQRVVARCTVNGKDLGQMMVRQGYAWAFVRYSSEYASDEAAARRERRAIWQSPTQPAWEYRSDRRAQAVHQAPENCAIKGNISRSGQRIYHTPQSRDYAKTHISEAKGERWFCDEASAVAAGWRRAR</sequence>
<accession>S5YWU5</accession>
<gene>
    <name evidence="2" type="ORF">JCM7686_2613</name>
</gene>
<dbReference type="eggNOG" id="COG1525">
    <property type="taxonomic scope" value="Bacteria"/>
</dbReference>
<dbReference type="Proteomes" id="UP000015480">
    <property type="component" value="Chromosome"/>
</dbReference>